<dbReference type="AlphaFoldDB" id="A0A4R3KYI8"/>
<evidence type="ECO:0000256" key="1">
    <source>
        <dbReference type="ARBA" id="ARBA00002190"/>
    </source>
</evidence>
<dbReference type="NCBIfam" id="NF033543">
    <property type="entry name" value="transpos_IS256"/>
    <property type="match status" value="1"/>
</dbReference>
<dbReference type="GO" id="GO:0003677">
    <property type="term" value="F:DNA binding"/>
    <property type="evidence" value="ECO:0007669"/>
    <property type="project" value="UniProtKB-UniRule"/>
</dbReference>
<dbReference type="PROSITE" id="PS01007">
    <property type="entry name" value="TRANSPOSASE_MUTATOR"/>
    <property type="match status" value="1"/>
</dbReference>
<evidence type="ECO:0000313" key="8">
    <source>
        <dbReference type="Proteomes" id="UP000294599"/>
    </source>
</evidence>
<comment type="similarity">
    <text evidence="2 6">Belongs to the transposase mutator family.</text>
</comment>
<dbReference type="GO" id="GO:0004803">
    <property type="term" value="F:transposase activity"/>
    <property type="evidence" value="ECO:0007669"/>
    <property type="project" value="UniProtKB-UniRule"/>
</dbReference>
<evidence type="ECO:0000256" key="2">
    <source>
        <dbReference type="ARBA" id="ARBA00010961"/>
    </source>
</evidence>
<keyword evidence="8" id="KW-1185">Reference proteome</keyword>
<protein>
    <recommendedName>
        <fullName evidence="6">Mutator family transposase</fullName>
    </recommendedName>
</protein>
<evidence type="ECO:0000256" key="6">
    <source>
        <dbReference type="RuleBase" id="RU365089"/>
    </source>
</evidence>
<dbReference type="Pfam" id="PF00872">
    <property type="entry name" value="Transposase_mut"/>
    <property type="match status" value="1"/>
</dbReference>
<evidence type="ECO:0000256" key="4">
    <source>
        <dbReference type="ARBA" id="ARBA00023125"/>
    </source>
</evidence>
<reference evidence="7 8" key="1">
    <citation type="submission" date="2019-03" db="EMBL/GenBank/DDBJ databases">
        <title>Genomic Encyclopedia of Type Strains, Phase IV (KMG-IV): sequencing the most valuable type-strain genomes for metagenomic binning, comparative biology and taxonomic classification.</title>
        <authorList>
            <person name="Goeker M."/>
        </authorList>
    </citation>
    <scope>NUCLEOTIDE SEQUENCE [LARGE SCALE GENOMIC DNA]</scope>
    <source>
        <strain evidence="7 8">DSM 21944</strain>
    </source>
</reference>
<proteinExistence type="inferred from homology"/>
<dbReference type="GO" id="GO:0006313">
    <property type="term" value="P:DNA transposition"/>
    <property type="evidence" value="ECO:0007669"/>
    <property type="project" value="UniProtKB-UniRule"/>
</dbReference>
<keyword evidence="3 6" id="KW-0815">Transposition</keyword>
<keyword evidence="5 6" id="KW-0233">DNA recombination</keyword>
<dbReference type="Proteomes" id="UP000294599">
    <property type="component" value="Unassembled WGS sequence"/>
</dbReference>
<keyword evidence="6" id="KW-0814">Transposable element</keyword>
<dbReference type="InterPro" id="IPR001207">
    <property type="entry name" value="Transposase_mutator"/>
</dbReference>
<feature type="non-terminal residue" evidence="7">
    <location>
        <position position="1"/>
    </location>
</feature>
<evidence type="ECO:0000313" key="7">
    <source>
        <dbReference type="EMBL" id="TCS90996.1"/>
    </source>
</evidence>
<keyword evidence="4 6" id="KW-0238">DNA-binding</keyword>
<evidence type="ECO:0000256" key="5">
    <source>
        <dbReference type="ARBA" id="ARBA00023172"/>
    </source>
</evidence>
<dbReference type="PANTHER" id="PTHR33217">
    <property type="entry name" value="TRANSPOSASE FOR INSERTION SEQUENCE ELEMENT IS1081"/>
    <property type="match status" value="1"/>
</dbReference>
<gene>
    <name evidence="7" type="ORF">EDC25_1571</name>
</gene>
<sequence>QDTESPSAVELIAERGLDGLPDALAALINEAMRVERERHVGAGRYERSDARRGYANGYKTRTMKTRMGALELRVPQVREGGFYPQSLDKGLRSERALKLALAQMYVEGVSTRKVARITEQLCGFEVSSTEVSRCTALLDEELAAWRERDLGVYPYVYLDARYEKVRHGGQVIDTAVLVALGVAPDGKRDVLGISVELSEAEVHWRRFLEQLGKRGLHGVKLFVSDCHAGLKAARIATFPSVPWQRCQFHLQQNAGQYVPRQSLRKAVASDLRHVFNAPDADEARRLLKRFMATWETKAPKLAAWAAEAVPESFAVFAMPTEHRRRLRTSNALERLNKELKRRTRVATLFPNTASCERLASAVAMEISEEWVSGRAYLNMDGDH</sequence>
<accession>A0A4R3KYI8</accession>
<name>A0A4R3KYI8_9GAMM</name>
<organism evidence="7 8">
    <name type="scientific">Pseudofulvimonas gallinarii</name>
    <dbReference type="NCBI Taxonomy" id="634155"/>
    <lineage>
        <taxon>Bacteria</taxon>
        <taxon>Pseudomonadati</taxon>
        <taxon>Pseudomonadota</taxon>
        <taxon>Gammaproteobacteria</taxon>
        <taxon>Lysobacterales</taxon>
        <taxon>Rhodanobacteraceae</taxon>
        <taxon>Pseudofulvimonas</taxon>
    </lineage>
</organism>
<dbReference type="PANTHER" id="PTHR33217:SF7">
    <property type="entry name" value="TRANSPOSASE FOR INSERTION SEQUENCE ELEMENT IS1081"/>
    <property type="match status" value="1"/>
</dbReference>
<dbReference type="EMBL" id="SMAF01000057">
    <property type="protein sequence ID" value="TCS90996.1"/>
    <property type="molecule type" value="Genomic_DNA"/>
</dbReference>
<comment type="function">
    <text evidence="1 6">Required for the transposition of the insertion element.</text>
</comment>
<comment type="caution">
    <text evidence="7">The sequence shown here is derived from an EMBL/GenBank/DDBJ whole genome shotgun (WGS) entry which is preliminary data.</text>
</comment>
<evidence type="ECO:0000256" key="3">
    <source>
        <dbReference type="ARBA" id="ARBA00022578"/>
    </source>
</evidence>